<dbReference type="InterPro" id="IPR014710">
    <property type="entry name" value="RmlC-like_jellyroll"/>
</dbReference>
<dbReference type="eggNOG" id="KOG0498">
    <property type="taxonomic scope" value="Eukaryota"/>
</dbReference>
<evidence type="ECO:0000256" key="5">
    <source>
        <dbReference type="ARBA" id="ARBA00022970"/>
    </source>
</evidence>
<dbReference type="InterPro" id="IPR013057">
    <property type="entry name" value="AA_transpt_TM"/>
</dbReference>
<keyword evidence="4 8" id="KW-0812">Transmembrane</keyword>
<evidence type="ECO:0000256" key="4">
    <source>
        <dbReference type="ARBA" id="ARBA00022692"/>
    </source>
</evidence>
<organism evidence="11 12">
    <name type="scientific">Thecamonas trahens ATCC 50062</name>
    <dbReference type="NCBI Taxonomy" id="461836"/>
    <lineage>
        <taxon>Eukaryota</taxon>
        <taxon>Apusozoa</taxon>
        <taxon>Apusomonadida</taxon>
        <taxon>Apusomonadidae</taxon>
        <taxon>Thecamonas</taxon>
    </lineage>
</organism>
<dbReference type="AlphaFoldDB" id="A0A0L0D9W2"/>
<keyword evidence="12" id="KW-1185">Reference proteome</keyword>
<dbReference type="Pfam" id="PF00027">
    <property type="entry name" value="cNMP_binding"/>
    <property type="match status" value="1"/>
</dbReference>
<dbReference type="Gene3D" id="2.60.200.20">
    <property type="match status" value="1"/>
</dbReference>
<dbReference type="GeneID" id="25569767"/>
<feature type="transmembrane region" description="Helical" evidence="8">
    <location>
        <begin position="778"/>
        <end position="798"/>
    </location>
</feature>
<dbReference type="PROSITE" id="PS50006">
    <property type="entry name" value="FHA_DOMAIN"/>
    <property type="match status" value="1"/>
</dbReference>
<dbReference type="SUPFAM" id="SSF51206">
    <property type="entry name" value="cAMP-binding domain-like"/>
    <property type="match status" value="1"/>
</dbReference>
<dbReference type="InterPro" id="IPR000253">
    <property type="entry name" value="FHA_dom"/>
</dbReference>
<feature type="transmembrane region" description="Helical" evidence="8">
    <location>
        <begin position="967"/>
        <end position="992"/>
    </location>
</feature>
<dbReference type="SUPFAM" id="SSF49562">
    <property type="entry name" value="C2 domain (Calcium/lipid-binding domain, CaLB)"/>
    <property type="match status" value="1"/>
</dbReference>
<feature type="domain" description="Cyclic nucleotide-binding" evidence="10">
    <location>
        <begin position="439"/>
        <end position="537"/>
    </location>
</feature>
<dbReference type="Pfam" id="PF01490">
    <property type="entry name" value="Aa_trans"/>
    <property type="match status" value="1"/>
</dbReference>
<evidence type="ECO:0000313" key="12">
    <source>
        <dbReference type="Proteomes" id="UP000054408"/>
    </source>
</evidence>
<dbReference type="GO" id="GO:0015179">
    <property type="term" value="F:L-amino acid transmembrane transporter activity"/>
    <property type="evidence" value="ECO:0007669"/>
    <property type="project" value="TreeGrafter"/>
</dbReference>
<dbReference type="CDD" id="cd00038">
    <property type="entry name" value="CAP_ED"/>
    <property type="match status" value="1"/>
</dbReference>
<dbReference type="InterPro" id="IPR035892">
    <property type="entry name" value="C2_domain_sf"/>
</dbReference>
<feature type="transmembrane region" description="Helical" evidence="8">
    <location>
        <begin position="858"/>
        <end position="882"/>
    </location>
</feature>
<dbReference type="SMART" id="SM00100">
    <property type="entry name" value="cNMP"/>
    <property type="match status" value="1"/>
</dbReference>
<dbReference type="SUPFAM" id="SSF49879">
    <property type="entry name" value="SMAD/FHA domain"/>
    <property type="match status" value="1"/>
</dbReference>
<keyword evidence="7 8" id="KW-0472">Membrane</keyword>
<comment type="subcellular location">
    <subcellularLocation>
        <location evidence="1">Membrane</location>
        <topology evidence="1">Multi-pass membrane protein</topology>
    </subcellularLocation>
</comment>
<feature type="transmembrane region" description="Helical" evidence="8">
    <location>
        <begin position="713"/>
        <end position="732"/>
    </location>
</feature>
<dbReference type="Pfam" id="PF00498">
    <property type="entry name" value="FHA"/>
    <property type="match status" value="1"/>
</dbReference>
<feature type="transmembrane region" description="Helical" evidence="8">
    <location>
        <begin position="752"/>
        <end position="771"/>
    </location>
</feature>
<dbReference type="Gene3D" id="2.60.120.10">
    <property type="entry name" value="Jelly Rolls"/>
    <property type="match status" value="1"/>
</dbReference>
<evidence type="ECO:0000256" key="7">
    <source>
        <dbReference type="ARBA" id="ARBA00023136"/>
    </source>
</evidence>
<feature type="domain" description="FHA" evidence="9">
    <location>
        <begin position="59"/>
        <end position="107"/>
    </location>
</feature>
<feature type="transmembrane region" description="Helical" evidence="8">
    <location>
        <begin position="943"/>
        <end position="961"/>
    </location>
</feature>
<dbReference type="GO" id="GO:0016020">
    <property type="term" value="C:membrane"/>
    <property type="evidence" value="ECO:0007669"/>
    <property type="project" value="UniProtKB-SubCell"/>
</dbReference>
<reference evidence="11 12" key="1">
    <citation type="submission" date="2010-05" db="EMBL/GenBank/DDBJ databases">
        <title>The Genome Sequence of Thecamonas trahens ATCC 50062.</title>
        <authorList>
            <consortium name="The Broad Institute Genome Sequencing Platform"/>
            <person name="Russ C."/>
            <person name="Cuomo C."/>
            <person name="Shea T."/>
            <person name="Young S.K."/>
            <person name="Zeng Q."/>
            <person name="Koehrsen M."/>
            <person name="Haas B."/>
            <person name="Borodovsky M."/>
            <person name="Guigo R."/>
            <person name="Alvarado L."/>
            <person name="Berlin A."/>
            <person name="Bochicchio J."/>
            <person name="Borenstein D."/>
            <person name="Chapman S."/>
            <person name="Chen Z."/>
            <person name="Freedman E."/>
            <person name="Gellesch M."/>
            <person name="Goldberg J."/>
            <person name="Griggs A."/>
            <person name="Gujja S."/>
            <person name="Heilman E."/>
            <person name="Heiman D."/>
            <person name="Hepburn T."/>
            <person name="Howarth C."/>
            <person name="Jen D."/>
            <person name="Larson L."/>
            <person name="Mehta T."/>
            <person name="Park D."/>
            <person name="Pearson M."/>
            <person name="Roberts A."/>
            <person name="Saif S."/>
            <person name="Shenoy N."/>
            <person name="Sisk P."/>
            <person name="Stolte C."/>
            <person name="Sykes S."/>
            <person name="Thomson T."/>
            <person name="Walk T."/>
            <person name="White J."/>
            <person name="Yandava C."/>
            <person name="Burger G."/>
            <person name="Gray M.W."/>
            <person name="Holland P.W.H."/>
            <person name="King N."/>
            <person name="Lang F.B.F."/>
            <person name="Roger A.J."/>
            <person name="Ruiz-Trillo I."/>
            <person name="Lander E."/>
            <person name="Nusbaum C."/>
        </authorList>
    </citation>
    <scope>NUCLEOTIDE SEQUENCE [LARGE SCALE GENOMIC DNA]</scope>
    <source>
        <strain evidence="11 12">ATCC 50062</strain>
    </source>
</reference>
<name>A0A0L0D9W2_THETB</name>
<evidence type="ECO:0000259" key="9">
    <source>
        <dbReference type="PROSITE" id="PS50006"/>
    </source>
</evidence>
<evidence type="ECO:0000256" key="8">
    <source>
        <dbReference type="SAM" id="Phobius"/>
    </source>
</evidence>
<evidence type="ECO:0000313" key="11">
    <source>
        <dbReference type="EMBL" id="KNC49147.1"/>
    </source>
</evidence>
<dbReference type="InterPro" id="IPR018490">
    <property type="entry name" value="cNMP-bd_dom_sf"/>
</dbReference>
<dbReference type="InterPro" id="IPR018488">
    <property type="entry name" value="cNMP-bd_CS"/>
</dbReference>
<dbReference type="OrthoDB" id="28208at2759"/>
<evidence type="ECO:0000256" key="3">
    <source>
        <dbReference type="ARBA" id="ARBA00022448"/>
    </source>
</evidence>
<feature type="transmembrane region" description="Helical" evidence="8">
    <location>
        <begin position="828"/>
        <end position="846"/>
    </location>
</feature>
<dbReference type="EMBL" id="GL349453">
    <property type="protein sequence ID" value="KNC49147.1"/>
    <property type="molecule type" value="Genomic_DNA"/>
</dbReference>
<protein>
    <submittedName>
        <fullName evidence="11">Uncharacterized protein</fullName>
    </submittedName>
</protein>
<evidence type="ECO:0000256" key="2">
    <source>
        <dbReference type="ARBA" id="ARBA00008066"/>
    </source>
</evidence>
<dbReference type="PANTHER" id="PTHR22950">
    <property type="entry name" value="AMINO ACID TRANSPORTER"/>
    <property type="match status" value="1"/>
</dbReference>
<dbReference type="Gene3D" id="2.60.40.150">
    <property type="entry name" value="C2 domain"/>
    <property type="match status" value="1"/>
</dbReference>
<keyword evidence="3" id="KW-0813">Transport</keyword>
<dbReference type="PROSITE" id="PS00889">
    <property type="entry name" value="CNMP_BINDING_2"/>
    <property type="match status" value="1"/>
</dbReference>
<dbReference type="STRING" id="461836.A0A0L0D9W2"/>
<dbReference type="RefSeq" id="XP_013758231.1">
    <property type="nucleotide sequence ID" value="XM_013902777.1"/>
</dbReference>
<feature type="transmembrane region" description="Helical" evidence="8">
    <location>
        <begin position="902"/>
        <end position="922"/>
    </location>
</feature>
<dbReference type="eggNOG" id="KOG1305">
    <property type="taxonomic scope" value="Eukaryota"/>
</dbReference>
<keyword evidence="6 8" id="KW-1133">Transmembrane helix</keyword>
<feature type="transmembrane region" description="Helical" evidence="8">
    <location>
        <begin position="1004"/>
        <end position="1029"/>
    </location>
</feature>
<evidence type="ECO:0000259" key="10">
    <source>
        <dbReference type="PROSITE" id="PS50042"/>
    </source>
</evidence>
<gene>
    <name evidence="11" type="ORF">AMSG_11852</name>
</gene>
<sequence>MSEEERAAAQNARSHQTAEEMAQALKALHGIDLDVDTSQPHLINLHNPSLLYGLEAERTVFGKAQEADVVLGGVLVQNLHCTISNAEGQCTLEPHSNAVLFLDGNKLESAAVLHEGDRIVIGNNHFSGLWTRLRSVHYDLHYAVQELASHNPLTKIQKVAGETDAQAKRRGELELVLTDMLPFIMEANAVCKSMNKPRRFEPVFACDMSKGYHNAKTEIKIKVVHLDEPERESFWSTDRFEDELLSMKEVYEGYNARPPGDELIGLAHVLLLALSEGIPVGPNLHTPIWDATGGYQGGLIISIYVASVTGEIIEYEDLDDENWLAAGSRVDFLVSIASVVGVPLQYENGVYCKFKFFDTELVYTPPSVDCIVNHELNHKHLVTTNVTADLVKYLQEEELVVEVWAVADKTFQVQEMTGGAEGTKVPHFIHTSDDGDGAGLGDLDASFMTEMLERMTPQSFRPGQYIMREGDDGHSMYFLTKGIVLVELPNGDTIQINEGTFFGEIALFMHTQRTASIRAYNDVQVQVLTRDTFNDVVAKWPAVKAQFESLAEQHLESDRKRSRRGSRVQENASWMKRIASVIQTAMGSAVPGGSNGAGVALVEGGGGGGGGAVVGGEYDVEVLDGPDAVRRGTKLSAAANLANSTIGAGILALPIVLSYCGLVPGVALVVAMGLMADFSLNLLTSVAKTMPQNRLTYEDAGVMFLGGAKGSKLVEICTIGINFGAVTAYVIILGDMIVPLAKLVFPDDSIMTSREVLTLILATGAMLPLALLRRINSLRYASLLSLAMVITFVVVVLVDSATKSSNSHISGRHEDIAWFRLSSDLFKGVPLITFAFACHTNLFPVLKEMPTLKRFSHAIHASTLTCGTLYLTAGIAGYVVFLSQTRGNLLVGYPDDSVLFNILRALFCLTMVLTYPLAGYPVRLSVDRMLFPKAAREMTTARLVGVTVGIWVAAVSLALAVPNVTVVFGLVGSTASMFTSYILPGLLFYRCVELQRESPRWKRWAAVVLVVAGVVLGVTSTAVILVGVARGESDD</sequence>
<evidence type="ECO:0000256" key="6">
    <source>
        <dbReference type="ARBA" id="ARBA00022989"/>
    </source>
</evidence>
<comment type="similarity">
    <text evidence="2">Belongs to the amino acid/polyamine transporter 2 family.</text>
</comment>
<dbReference type="InterPro" id="IPR000595">
    <property type="entry name" value="cNMP-bd_dom"/>
</dbReference>
<feature type="transmembrane region" description="Helical" evidence="8">
    <location>
        <begin position="650"/>
        <end position="674"/>
    </location>
</feature>
<keyword evidence="5" id="KW-0029">Amino-acid transport</keyword>
<evidence type="ECO:0000256" key="1">
    <source>
        <dbReference type="ARBA" id="ARBA00004141"/>
    </source>
</evidence>
<dbReference type="PANTHER" id="PTHR22950:SF458">
    <property type="entry name" value="SODIUM-COUPLED NEUTRAL AMINO ACID TRANSPORTER 11-RELATED"/>
    <property type="match status" value="1"/>
</dbReference>
<dbReference type="InterPro" id="IPR008984">
    <property type="entry name" value="SMAD_FHA_dom_sf"/>
</dbReference>
<accession>A0A0L0D9W2</accession>
<dbReference type="PROSITE" id="PS50042">
    <property type="entry name" value="CNMP_BINDING_3"/>
    <property type="match status" value="1"/>
</dbReference>
<dbReference type="SMART" id="SM00240">
    <property type="entry name" value="FHA"/>
    <property type="match status" value="1"/>
</dbReference>
<dbReference type="eggNOG" id="KOG0245">
    <property type="taxonomic scope" value="Eukaryota"/>
</dbReference>
<dbReference type="Proteomes" id="UP000054408">
    <property type="component" value="Unassembled WGS sequence"/>
</dbReference>
<proteinExistence type="inferred from homology"/>